<evidence type="ECO:0000259" key="2">
    <source>
        <dbReference type="Pfam" id="PF00109"/>
    </source>
</evidence>
<proteinExistence type="predicted"/>
<dbReference type="GO" id="GO:0004315">
    <property type="term" value="F:3-oxoacyl-[acyl-carrier-protein] synthase activity"/>
    <property type="evidence" value="ECO:0007669"/>
    <property type="project" value="TreeGrafter"/>
</dbReference>
<dbReference type="Gene3D" id="3.40.47.10">
    <property type="match status" value="1"/>
</dbReference>
<dbReference type="EMBL" id="RQVQ01000016">
    <property type="protein sequence ID" value="RRJ90595.1"/>
    <property type="molecule type" value="Genomic_DNA"/>
</dbReference>
<evidence type="ECO:0000313" key="4">
    <source>
        <dbReference type="Proteomes" id="UP000275719"/>
    </source>
</evidence>
<dbReference type="InterPro" id="IPR000794">
    <property type="entry name" value="Beta-ketoacyl_synthase"/>
</dbReference>
<dbReference type="InterPro" id="IPR014030">
    <property type="entry name" value="Ketoacyl_synth_N"/>
</dbReference>
<dbReference type="InterPro" id="IPR016039">
    <property type="entry name" value="Thiolase-like"/>
</dbReference>
<feature type="domain" description="Beta-ketoacyl synthase-like N-terminal" evidence="2">
    <location>
        <begin position="44"/>
        <end position="212"/>
    </location>
</feature>
<dbReference type="RefSeq" id="WP_125019004.1">
    <property type="nucleotide sequence ID" value="NZ_RQVQ01000016.1"/>
</dbReference>
<protein>
    <submittedName>
        <fullName evidence="3">3-oxoacyl-ACP synthase</fullName>
    </submittedName>
</protein>
<keyword evidence="1" id="KW-0808">Transferase</keyword>
<dbReference type="OrthoDB" id="1404523at2"/>
<dbReference type="SUPFAM" id="SSF53901">
    <property type="entry name" value="Thiolase-like"/>
    <property type="match status" value="1"/>
</dbReference>
<evidence type="ECO:0000313" key="3">
    <source>
        <dbReference type="EMBL" id="RRJ90595.1"/>
    </source>
</evidence>
<dbReference type="PANTHER" id="PTHR11712">
    <property type="entry name" value="POLYKETIDE SYNTHASE-RELATED"/>
    <property type="match status" value="1"/>
</dbReference>
<dbReference type="Pfam" id="PF00109">
    <property type="entry name" value="ketoacyl-synt"/>
    <property type="match status" value="1"/>
</dbReference>
<organism evidence="3 4">
    <name type="scientific">Paenimyroides tangerinum</name>
    <dbReference type="NCBI Taxonomy" id="2488728"/>
    <lineage>
        <taxon>Bacteria</taxon>
        <taxon>Pseudomonadati</taxon>
        <taxon>Bacteroidota</taxon>
        <taxon>Flavobacteriia</taxon>
        <taxon>Flavobacteriales</taxon>
        <taxon>Flavobacteriaceae</taxon>
        <taxon>Paenimyroides</taxon>
    </lineage>
</organism>
<gene>
    <name evidence="3" type="ORF">EG240_08695</name>
</gene>
<evidence type="ECO:0000256" key="1">
    <source>
        <dbReference type="ARBA" id="ARBA00022679"/>
    </source>
</evidence>
<dbReference type="GO" id="GO:0006633">
    <property type="term" value="P:fatty acid biosynthetic process"/>
    <property type="evidence" value="ECO:0007669"/>
    <property type="project" value="TreeGrafter"/>
</dbReference>
<comment type="caution">
    <text evidence="3">The sequence shown here is derived from an EMBL/GenBank/DDBJ whole genome shotgun (WGS) entry which is preliminary data.</text>
</comment>
<dbReference type="AlphaFoldDB" id="A0A3P3W613"/>
<reference evidence="3 4" key="1">
    <citation type="submission" date="2018-11" db="EMBL/GenBank/DDBJ databases">
        <title>Flavobacterium sp. nov., YIM 102701-2 draft genome.</title>
        <authorList>
            <person name="Li G."/>
            <person name="Jiang Y."/>
        </authorList>
    </citation>
    <scope>NUCLEOTIDE SEQUENCE [LARGE SCALE GENOMIC DNA]</scope>
    <source>
        <strain evidence="3 4">YIM 102701-2</strain>
    </source>
</reference>
<accession>A0A3P3W613</accession>
<dbReference type="PANTHER" id="PTHR11712:SF336">
    <property type="entry name" value="3-OXOACYL-[ACYL-CARRIER-PROTEIN] SYNTHASE, MITOCHONDRIAL"/>
    <property type="match status" value="1"/>
</dbReference>
<dbReference type="Proteomes" id="UP000275719">
    <property type="component" value="Unassembled WGS sequence"/>
</dbReference>
<sequence length="351" mass="39211">MKAVYINGIGSVSIQDQDIFDFNFELISDLSDVNYAKHPSYKEMIPAAMIRRMAQGVKMGIYASQNALNEAEIEIPDAIITGTGMGCLQDSEKFLRAIIDNEEEFLTPTSFIQSTHNTVGSQIALRLGCKGYNFTYVNGANSFENALNDAKLQIENDEANSILVGGIDEISDYTLKLLKKIDVIKNENSSIDFKNPTSIGVPFGEGANFLAISSEKKSNSYAEICDVFVQNKIEISDLKQTVSTFLEANKIDLSQIDVLVVGRNADSNFNEYYTEMETLFEDKTQIYYKHLSAEFDTASAFGVLLAATILKKQEIPNELLWNNKSMSQANYVLCYNQYRGKDHSLVLLRNC</sequence>
<keyword evidence="4" id="KW-1185">Reference proteome</keyword>
<name>A0A3P3W613_9FLAO</name>